<dbReference type="RefSeq" id="WP_046561830.1">
    <property type="nucleotide sequence ID" value="NZ_CP010975.1"/>
</dbReference>
<dbReference type="OrthoDB" id="8030924at2"/>
<accession>A0A0F6RCX5</accession>
<protein>
    <submittedName>
        <fullName evidence="1">Uncharacterized protein</fullName>
    </submittedName>
</protein>
<dbReference type="AlphaFoldDB" id="A0A0F6RCX5"/>
<gene>
    <name evidence="1" type="ORF">TQ33_1872</name>
</gene>
<evidence type="ECO:0000313" key="2">
    <source>
        <dbReference type="Proteomes" id="UP000034071"/>
    </source>
</evidence>
<keyword evidence="2" id="KW-1185">Reference proteome</keyword>
<dbReference type="EMBL" id="CP010975">
    <property type="protein sequence ID" value="AKE52808.1"/>
    <property type="molecule type" value="Genomic_DNA"/>
</dbReference>
<dbReference type="STRING" id="914150.TQ33_1872"/>
<dbReference type="HOGENOM" id="CLU_1803600_0_0_6"/>
<sequence>MSQKEKVLVLTQEESSSTWRKTRNLLLLQLKLWIDALRDFALMPIGLVCYLLDLVSDKKEDYYWNRLMKWGRQSDHHINLFQHKSFGQKKSVTVDDLADIVEDVLKKDVKQSQSTQQLVETIKQRVKTQFRHDASFHDNSRQDKSRQD</sequence>
<organism evidence="1 2">
    <name type="scientific">Kangiella geojedonensis</name>
    <dbReference type="NCBI Taxonomy" id="914150"/>
    <lineage>
        <taxon>Bacteria</taxon>
        <taxon>Pseudomonadati</taxon>
        <taxon>Pseudomonadota</taxon>
        <taxon>Gammaproteobacteria</taxon>
        <taxon>Kangiellales</taxon>
        <taxon>Kangiellaceae</taxon>
        <taxon>Kangiella</taxon>
    </lineage>
</organism>
<dbReference type="KEGG" id="kge:TQ33_1872"/>
<name>A0A0F6RCX5_9GAMM</name>
<reference evidence="1 2" key="1">
    <citation type="submission" date="2015-02" db="EMBL/GenBank/DDBJ databases">
        <title>Complete genome sequence of Kangiella geojedonensis strain YCS-5T.</title>
        <authorList>
            <person name="Kim K.M."/>
        </authorList>
    </citation>
    <scope>NUCLEOTIDE SEQUENCE [LARGE SCALE GENOMIC DNA]</scope>
    <source>
        <strain evidence="1 2">YCS-5</strain>
    </source>
</reference>
<evidence type="ECO:0000313" key="1">
    <source>
        <dbReference type="EMBL" id="AKE52808.1"/>
    </source>
</evidence>
<dbReference type="Proteomes" id="UP000034071">
    <property type="component" value="Chromosome"/>
</dbReference>
<proteinExistence type="predicted"/>